<name>A0A2T9J3G6_9CAUL</name>
<organism evidence="3 4">
    <name type="scientific">Caulobacter radicis</name>
    <dbReference type="NCBI Taxonomy" id="2172650"/>
    <lineage>
        <taxon>Bacteria</taxon>
        <taxon>Pseudomonadati</taxon>
        <taxon>Pseudomonadota</taxon>
        <taxon>Alphaproteobacteria</taxon>
        <taxon>Caulobacterales</taxon>
        <taxon>Caulobacteraceae</taxon>
        <taxon>Caulobacter</taxon>
    </lineage>
</organism>
<keyword evidence="2" id="KW-0732">Signal</keyword>
<accession>A0A2T9J3G6</accession>
<dbReference type="Proteomes" id="UP000244913">
    <property type="component" value="Unassembled WGS sequence"/>
</dbReference>
<evidence type="ECO:0000313" key="4">
    <source>
        <dbReference type="Proteomes" id="UP000244913"/>
    </source>
</evidence>
<feature type="chain" id="PRO_5015687461" evidence="2">
    <location>
        <begin position="23"/>
        <end position="134"/>
    </location>
</feature>
<keyword evidence="4" id="KW-1185">Reference proteome</keyword>
<dbReference type="EMBL" id="QDKP01000055">
    <property type="protein sequence ID" value="PVM74934.1"/>
    <property type="molecule type" value="Genomic_DNA"/>
</dbReference>
<feature type="compositionally biased region" description="Polar residues" evidence="1">
    <location>
        <begin position="70"/>
        <end position="80"/>
    </location>
</feature>
<evidence type="ECO:0000313" key="3">
    <source>
        <dbReference type="EMBL" id="PVM74934.1"/>
    </source>
</evidence>
<gene>
    <name evidence="3" type="ORF">DDF65_19060</name>
</gene>
<comment type="caution">
    <text evidence="3">The sequence shown here is derived from an EMBL/GenBank/DDBJ whole genome shotgun (WGS) entry which is preliminary data.</text>
</comment>
<sequence>MKRLLAGTVAAGLALAASAASAQTDAGLADAGLAQERAAARMKIEALRQQQMEQAQQAQAARDRAAAAQTLRSLQAQASAPGQPYRPPPAEVLPERGDPSAGLSLRLDELDRLTDARLARSNEVLRAIKPASDR</sequence>
<protein>
    <submittedName>
        <fullName evidence="3">Uncharacterized protein</fullName>
    </submittedName>
</protein>
<feature type="signal peptide" evidence="2">
    <location>
        <begin position="1"/>
        <end position="22"/>
    </location>
</feature>
<reference evidence="3 4" key="1">
    <citation type="submission" date="2018-04" db="EMBL/GenBank/DDBJ databases">
        <title>The genome sequence of Caulobacter sp. 736.</title>
        <authorList>
            <person name="Gao J."/>
            <person name="Sun J."/>
        </authorList>
    </citation>
    <scope>NUCLEOTIDE SEQUENCE [LARGE SCALE GENOMIC DNA]</scope>
    <source>
        <strain evidence="3 4">736</strain>
    </source>
</reference>
<proteinExistence type="predicted"/>
<evidence type="ECO:0000256" key="1">
    <source>
        <dbReference type="SAM" id="MobiDB-lite"/>
    </source>
</evidence>
<feature type="region of interest" description="Disordered" evidence="1">
    <location>
        <begin position="55"/>
        <end position="102"/>
    </location>
</feature>
<evidence type="ECO:0000256" key="2">
    <source>
        <dbReference type="SAM" id="SignalP"/>
    </source>
</evidence>
<dbReference type="AlphaFoldDB" id="A0A2T9J3G6"/>
<dbReference type="RefSeq" id="WP_116569202.1">
    <property type="nucleotide sequence ID" value="NZ_QDKP01000055.1"/>
</dbReference>